<keyword evidence="2" id="KW-1185">Reference proteome</keyword>
<reference evidence="1" key="2">
    <citation type="submission" date="2025-09" db="UniProtKB">
        <authorList>
            <consortium name="Ensembl"/>
        </authorList>
    </citation>
    <scope>IDENTIFICATION</scope>
</reference>
<dbReference type="InterPro" id="IPR029147">
    <property type="entry name" value="CFAP77"/>
</dbReference>
<reference evidence="1" key="1">
    <citation type="submission" date="2025-08" db="UniProtKB">
        <authorList>
            <consortium name="Ensembl"/>
        </authorList>
    </citation>
    <scope>IDENTIFICATION</scope>
</reference>
<name>A0A8B9P8X2_APTOW</name>
<dbReference type="PANTHER" id="PTHR28617">
    <property type="entry name" value="CILIA- AND FLAGELLA-ASSOCIATED PROTEIN 77"/>
    <property type="match status" value="1"/>
</dbReference>
<dbReference type="Pfam" id="PF14825">
    <property type="entry name" value="CFAP77"/>
    <property type="match status" value="1"/>
</dbReference>
<dbReference type="AlphaFoldDB" id="A0A8B9P8X2"/>
<protein>
    <submittedName>
        <fullName evidence="1">Cilia and flagella associated protein 77</fullName>
    </submittedName>
</protein>
<sequence>MNFPSVSPMEELPQMAGLKMHACLSLPAHRQVSYPPPRSRESQALMGKAGAANTSVTNLFPGGLACHAKSLRFSSNLGHLLQAELGKPRRSSYTLPGPDFSYGLYIHRTDGGVPEAIGHWHTMKPRPALLRKMPHDYITMNCGALKAGYTTAHEFNLYYKAKDIHRKADEESRFKRGPPKVPADMTYGIVSRPSTPFFDLLHHKYKELWMEQQRATAVIQQEEKKKVITLQLCFPSLPQAGISLLPGMNVGPHLSTFPDSEARKKAFSAYRSEMPVRCGPLHQGIYTTS</sequence>
<evidence type="ECO:0000313" key="2">
    <source>
        <dbReference type="Proteomes" id="UP000694424"/>
    </source>
</evidence>
<evidence type="ECO:0000313" key="1">
    <source>
        <dbReference type="Ensembl" id="ENSAOWP00000007970.1"/>
    </source>
</evidence>
<accession>A0A8B9P8X2</accession>
<dbReference type="Ensembl" id="ENSAOWT00000009017.1">
    <property type="protein sequence ID" value="ENSAOWP00000007970.1"/>
    <property type="gene ID" value="ENSAOWG00000005459.1"/>
</dbReference>
<dbReference type="Proteomes" id="UP000694424">
    <property type="component" value="Unplaced"/>
</dbReference>
<proteinExistence type="predicted"/>
<organism evidence="1 2">
    <name type="scientific">Apteryx owenii</name>
    <name type="common">Little spotted kiwi</name>
    <dbReference type="NCBI Taxonomy" id="8824"/>
    <lineage>
        <taxon>Eukaryota</taxon>
        <taxon>Metazoa</taxon>
        <taxon>Chordata</taxon>
        <taxon>Craniata</taxon>
        <taxon>Vertebrata</taxon>
        <taxon>Euteleostomi</taxon>
        <taxon>Archelosauria</taxon>
        <taxon>Archosauria</taxon>
        <taxon>Dinosauria</taxon>
        <taxon>Saurischia</taxon>
        <taxon>Theropoda</taxon>
        <taxon>Coelurosauria</taxon>
        <taxon>Aves</taxon>
        <taxon>Palaeognathae</taxon>
        <taxon>Apterygiformes</taxon>
        <taxon>Apterygidae</taxon>
        <taxon>Apteryx</taxon>
    </lineage>
</organism>
<dbReference type="PANTHER" id="PTHR28617:SF1">
    <property type="entry name" value="CILIA- AND FLAGELLA-ASSOCIATED PROTEIN 77"/>
    <property type="match status" value="1"/>
</dbReference>